<keyword evidence="1" id="KW-0472">Membrane</keyword>
<keyword evidence="3" id="KW-1185">Reference proteome</keyword>
<gene>
    <name evidence="2" type="ORF">IW245_000719</name>
</gene>
<proteinExistence type="predicted"/>
<organism evidence="2 3">
    <name type="scientific">Longispora fulva</name>
    <dbReference type="NCBI Taxonomy" id="619741"/>
    <lineage>
        <taxon>Bacteria</taxon>
        <taxon>Bacillati</taxon>
        <taxon>Actinomycetota</taxon>
        <taxon>Actinomycetes</taxon>
        <taxon>Micromonosporales</taxon>
        <taxon>Micromonosporaceae</taxon>
        <taxon>Longispora</taxon>
    </lineage>
</organism>
<feature type="transmembrane region" description="Helical" evidence="1">
    <location>
        <begin position="70"/>
        <end position="97"/>
    </location>
</feature>
<dbReference type="AlphaFoldDB" id="A0A8J7G7K7"/>
<comment type="caution">
    <text evidence="2">The sequence shown here is derived from an EMBL/GenBank/DDBJ whole genome shotgun (WGS) entry which is preliminary data.</text>
</comment>
<accession>A0A8J7G7K7</accession>
<evidence type="ECO:0000256" key="1">
    <source>
        <dbReference type="SAM" id="Phobius"/>
    </source>
</evidence>
<evidence type="ECO:0000313" key="2">
    <source>
        <dbReference type="EMBL" id="MBG6134525.1"/>
    </source>
</evidence>
<keyword evidence="1" id="KW-1133">Transmembrane helix</keyword>
<sequence length="257" mass="28366">MLEGFFVEAGKKISDRWMASVLLPGLLFLAIAACAASPGRHGPIDLAAIAGWFDRLLYQQYPTAAGRTTLFVVVMISAAATALLMRWAGIGIARLWLGQTRWLPWRRATPPRWSTRISEHLRRVEQYVNAEYGVAMALVWPRLWQITPDGAKREIQAAWDRYASATIRAAWALPYLALAVAELWWPGLLIALGLSVTAWLRASSAIRAFSQLVEATVDTQLRTLADVLGVLLPHSRVMPAQGAIINELLNKGRTVSG</sequence>
<dbReference type="EMBL" id="JADOUF010000001">
    <property type="protein sequence ID" value="MBG6134525.1"/>
    <property type="molecule type" value="Genomic_DNA"/>
</dbReference>
<reference evidence="2" key="1">
    <citation type="submission" date="2020-11" db="EMBL/GenBank/DDBJ databases">
        <title>Sequencing the genomes of 1000 actinobacteria strains.</title>
        <authorList>
            <person name="Klenk H.-P."/>
        </authorList>
    </citation>
    <scope>NUCLEOTIDE SEQUENCE</scope>
    <source>
        <strain evidence="2">DSM 45356</strain>
    </source>
</reference>
<name>A0A8J7G7K7_9ACTN</name>
<evidence type="ECO:0000313" key="3">
    <source>
        <dbReference type="Proteomes" id="UP000622552"/>
    </source>
</evidence>
<keyword evidence="1" id="KW-0812">Transmembrane</keyword>
<protein>
    <submittedName>
        <fullName evidence="2">Uncharacterized protein</fullName>
    </submittedName>
</protein>
<dbReference type="RefSeq" id="WP_197001750.1">
    <property type="nucleotide sequence ID" value="NZ_BONS01000027.1"/>
</dbReference>
<dbReference type="Proteomes" id="UP000622552">
    <property type="component" value="Unassembled WGS sequence"/>
</dbReference>